<proteinExistence type="inferred from homology"/>
<keyword evidence="2 4" id="KW-0547">Nucleotide-binding</keyword>
<dbReference type="Proteomes" id="UP000772196">
    <property type="component" value="Unassembled WGS sequence"/>
</dbReference>
<keyword evidence="6" id="KW-1185">Reference proteome</keyword>
<evidence type="ECO:0000256" key="1">
    <source>
        <dbReference type="ARBA" id="ARBA00010638"/>
    </source>
</evidence>
<keyword evidence="4" id="KW-0479">Metal-binding</keyword>
<name>A0ABX1H5I9_9ACTN</name>
<keyword evidence="4" id="KW-0460">Magnesium</keyword>
<evidence type="ECO:0000256" key="3">
    <source>
        <dbReference type="ARBA" id="ARBA00022840"/>
    </source>
</evidence>
<dbReference type="NCBIfam" id="TIGR02727">
    <property type="entry name" value="MTHFS_bact"/>
    <property type="match status" value="1"/>
</dbReference>
<reference evidence="5 6" key="1">
    <citation type="submission" date="2020-04" db="EMBL/GenBank/DDBJ databases">
        <title>Phylogenetic Diversity and Antibacterial Activity against Ralstonia solanacearum of Endophytic Actinomycete Isolated from Moss.</title>
        <authorList>
            <person name="Zhuang X."/>
        </authorList>
    </citation>
    <scope>NUCLEOTIDE SEQUENCE [LARGE SCALE GENOMIC DNA]</scope>
    <source>
        <strain evidence="5 6">LD120</strain>
    </source>
</reference>
<dbReference type="EC" id="6.3.3.2" evidence="4"/>
<keyword evidence="3 4" id="KW-0067">ATP-binding</keyword>
<dbReference type="PANTHER" id="PTHR23407:SF1">
    <property type="entry name" value="5-FORMYLTETRAHYDROFOLATE CYCLO-LIGASE"/>
    <property type="match status" value="1"/>
</dbReference>
<dbReference type="Pfam" id="PF01812">
    <property type="entry name" value="5-FTHF_cyc-lig"/>
    <property type="match status" value="1"/>
</dbReference>
<protein>
    <recommendedName>
        <fullName evidence="4">5-formyltetrahydrofolate cyclo-ligase</fullName>
        <ecNumber evidence="4">6.3.3.2</ecNumber>
    </recommendedName>
</protein>
<dbReference type="EMBL" id="JAAWWP010000011">
    <property type="protein sequence ID" value="NKI43343.1"/>
    <property type="molecule type" value="Genomic_DNA"/>
</dbReference>
<accession>A0ABX1H5I9</accession>
<evidence type="ECO:0000256" key="4">
    <source>
        <dbReference type="RuleBase" id="RU361279"/>
    </source>
</evidence>
<dbReference type="InterPro" id="IPR002698">
    <property type="entry name" value="FTHF_cligase"/>
</dbReference>
<dbReference type="PANTHER" id="PTHR23407">
    <property type="entry name" value="ATPASE INHIBITOR/5-FORMYLTETRAHYDROFOLATE CYCLO-LIGASE"/>
    <property type="match status" value="1"/>
</dbReference>
<comment type="caution">
    <text evidence="5">The sequence shown here is derived from an EMBL/GenBank/DDBJ whole genome shotgun (WGS) entry which is preliminary data.</text>
</comment>
<comment type="similarity">
    <text evidence="1 4">Belongs to the 5-formyltetrahydrofolate cyclo-ligase family.</text>
</comment>
<organism evidence="5 6">
    <name type="scientific">Streptomyces physcomitrii</name>
    <dbReference type="NCBI Taxonomy" id="2724184"/>
    <lineage>
        <taxon>Bacteria</taxon>
        <taxon>Bacillati</taxon>
        <taxon>Actinomycetota</taxon>
        <taxon>Actinomycetes</taxon>
        <taxon>Kitasatosporales</taxon>
        <taxon>Streptomycetaceae</taxon>
        <taxon>Streptomyces</taxon>
    </lineage>
</organism>
<evidence type="ECO:0000313" key="6">
    <source>
        <dbReference type="Proteomes" id="UP000772196"/>
    </source>
</evidence>
<evidence type="ECO:0000256" key="2">
    <source>
        <dbReference type="ARBA" id="ARBA00022741"/>
    </source>
</evidence>
<comment type="catalytic activity">
    <reaction evidence="4">
        <text>(6S)-5-formyl-5,6,7,8-tetrahydrofolate + ATP = (6R)-5,10-methenyltetrahydrofolate + ADP + phosphate</text>
        <dbReference type="Rhea" id="RHEA:10488"/>
        <dbReference type="ChEBI" id="CHEBI:30616"/>
        <dbReference type="ChEBI" id="CHEBI:43474"/>
        <dbReference type="ChEBI" id="CHEBI:57455"/>
        <dbReference type="ChEBI" id="CHEBI:57457"/>
        <dbReference type="ChEBI" id="CHEBI:456216"/>
        <dbReference type="EC" id="6.3.3.2"/>
    </reaction>
</comment>
<evidence type="ECO:0000313" key="5">
    <source>
        <dbReference type="EMBL" id="NKI43343.1"/>
    </source>
</evidence>
<gene>
    <name evidence="5" type="ORF">HFV08_19290</name>
</gene>
<dbReference type="Gene3D" id="3.40.50.10420">
    <property type="entry name" value="NagB/RpiA/CoA transferase-like"/>
    <property type="match status" value="1"/>
</dbReference>
<dbReference type="GO" id="GO:0030272">
    <property type="term" value="F:5-formyltetrahydrofolate cyclo-ligase activity"/>
    <property type="evidence" value="ECO:0007669"/>
    <property type="project" value="UniProtKB-EC"/>
</dbReference>
<comment type="cofactor">
    <cofactor evidence="4">
        <name>Mg(2+)</name>
        <dbReference type="ChEBI" id="CHEBI:18420"/>
    </cofactor>
</comment>
<keyword evidence="5" id="KW-0436">Ligase</keyword>
<sequence length="250" mass="26450">MTALVILVWGCSVMSATLTAALAQNVRVRLIQLRMPTFGKVCEQSMNAAPRGTDSGKRMLRREFLSVRNRLTEDDVQEKAAQFAARAADLPALCQVSTVAAYVSMGTEPGTGALLDWLRGRGTRVLLPVLLADNDLSWGEYTGPGSLATVRHPGRMALREPAGPPLGTGAVLAADTVLLPGLAVDHAGIRLGRGGGSYDRVLARLARAGADPALVVLVYEGEVVEALPHEPHDQPVHAALTPAAVHRFAI</sequence>
<dbReference type="InterPro" id="IPR024185">
    <property type="entry name" value="FTHF_cligase-like_sf"/>
</dbReference>
<dbReference type="InterPro" id="IPR037171">
    <property type="entry name" value="NagB/RpiA_transferase-like"/>
</dbReference>
<dbReference type="SUPFAM" id="SSF100950">
    <property type="entry name" value="NagB/RpiA/CoA transferase-like"/>
    <property type="match status" value="1"/>
</dbReference>